<evidence type="ECO:0000256" key="1">
    <source>
        <dbReference type="PIRSR" id="PIRSR016521-1"/>
    </source>
</evidence>
<evidence type="ECO:0000313" key="3">
    <source>
        <dbReference type="EMBL" id="HEA19991.1"/>
    </source>
</evidence>
<gene>
    <name evidence="3" type="ORF">ENH87_03635</name>
</gene>
<dbReference type="PIRSF" id="PIRSF016521">
    <property type="entry name" value="Acyl-CoA_hydro"/>
    <property type="match status" value="1"/>
</dbReference>
<dbReference type="Gene3D" id="3.40.50.1820">
    <property type="entry name" value="alpha/beta hydrolase"/>
    <property type="match status" value="1"/>
</dbReference>
<dbReference type="GO" id="GO:0006631">
    <property type="term" value="P:fatty acid metabolic process"/>
    <property type="evidence" value="ECO:0007669"/>
    <property type="project" value="TreeGrafter"/>
</dbReference>
<dbReference type="InterPro" id="IPR016662">
    <property type="entry name" value="Acyl-CoA_thioEstase_long-chain"/>
</dbReference>
<dbReference type="GO" id="GO:0047617">
    <property type="term" value="F:fatty acyl-CoA hydrolase activity"/>
    <property type="evidence" value="ECO:0007669"/>
    <property type="project" value="TreeGrafter"/>
</dbReference>
<dbReference type="EMBL" id="DRGL01000017">
    <property type="protein sequence ID" value="HEA19991.1"/>
    <property type="molecule type" value="Genomic_DNA"/>
</dbReference>
<name>A0A831QMM6_9FLAO</name>
<dbReference type="PANTHER" id="PTHR10824">
    <property type="entry name" value="ACYL-COENZYME A THIOESTERASE-RELATED"/>
    <property type="match status" value="1"/>
</dbReference>
<feature type="active site" description="Charge relay system" evidence="1">
    <location>
        <position position="270"/>
    </location>
</feature>
<dbReference type="AlphaFoldDB" id="A0A831QMM6"/>
<keyword evidence="3" id="KW-0378">Hydrolase</keyword>
<dbReference type="PANTHER" id="PTHR10824:SF4">
    <property type="entry name" value="ACYL-COENZYME A THIOESTERASE 1-LIKE"/>
    <property type="match status" value="1"/>
</dbReference>
<dbReference type="Proteomes" id="UP000886191">
    <property type="component" value="Unassembled WGS sequence"/>
</dbReference>
<protein>
    <submittedName>
        <fullName evidence="3">Palmitoyl-CoA hydrolase</fullName>
    </submittedName>
</protein>
<reference evidence="3" key="1">
    <citation type="journal article" date="2020" name="mSystems">
        <title>Genome- and Community-Level Interaction Insights into Carbon Utilization and Element Cycling Functions of Hydrothermarchaeota in Hydrothermal Sediment.</title>
        <authorList>
            <person name="Zhou Z."/>
            <person name="Liu Y."/>
            <person name="Xu W."/>
            <person name="Pan J."/>
            <person name="Luo Z.H."/>
            <person name="Li M."/>
        </authorList>
    </citation>
    <scope>NUCLEOTIDE SEQUENCE [LARGE SCALE GENOMIC DNA]</scope>
    <source>
        <strain evidence="3">HyVt-345</strain>
    </source>
</reference>
<feature type="domain" description="BAAT/Acyl-CoA thioester hydrolase C-terminal" evidence="2">
    <location>
        <begin position="99"/>
        <end position="273"/>
    </location>
</feature>
<feature type="active site" description="Charge relay system" evidence="1">
    <location>
        <position position="128"/>
    </location>
</feature>
<sequence length="302" mass="33843">MTNKRKIRISMAVIAFLLIGYFVADAWLFDGVRPKAITENGFQADLFVKDDVNNKTAIVLIGGGPWGDYWANEFAKNKMVGLSLPYVYEENLPKLPEKIDLVYFKNALQWLGQLAEVDPDKIIVMGASRNAELALLIASKFPEIVSGVIAYAPSSVSWSNSVLPYNSDTLKASWTYKGTDIPYVPMEKITPNNADKIEMLAYWEKGLSKIDFVNKALIKVEQIRGPILLFSGIDDEVWPSAKMANMIEQRLAENNFKPHFSNIKYKDAGHSISTNPEQISDVRTGKIKIKGKNYTYDFGGTN</sequence>
<dbReference type="SUPFAM" id="SSF53474">
    <property type="entry name" value="alpha/beta-Hydrolases"/>
    <property type="match status" value="1"/>
</dbReference>
<dbReference type="InterPro" id="IPR029058">
    <property type="entry name" value="AB_hydrolase_fold"/>
</dbReference>
<evidence type="ECO:0000259" key="2">
    <source>
        <dbReference type="Pfam" id="PF08840"/>
    </source>
</evidence>
<accession>A0A831QMM6</accession>
<organism evidence="3">
    <name type="scientific">Pricia antarctica</name>
    <dbReference type="NCBI Taxonomy" id="641691"/>
    <lineage>
        <taxon>Bacteria</taxon>
        <taxon>Pseudomonadati</taxon>
        <taxon>Bacteroidota</taxon>
        <taxon>Flavobacteriia</taxon>
        <taxon>Flavobacteriales</taxon>
        <taxon>Flavobacteriaceae</taxon>
        <taxon>Pricia</taxon>
    </lineage>
</organism>
<dbReference type="InterPro" id="IPR014940">
    <property type="entry name" value="BAAT_C"/>
</dbReference>
<dbReference type="GO" id="GO:0006637">
    <property type="term" value="P:acyl-CoA metabolic process"/>
    <property type="evidence" value="ECO:0007669"/>
    <property type="project" value="InterPro"/>
</dbReference>
<dbReference type="Pfam" id="PF08840">
    <property type="entry name" value="BAAT_C"/>
    <property type="match status" value="1"/>
</dbReference>
<comment type="caution">
    <text evidence="3">The sequence shown here is derived from an EMBL/GenBank/DDBJ whole genome shotgun (WGS) entry which is preliminary data.</text>
</comment>
<feature type="active site" description="Charge relay system" evidence="1">
    <location>
        <position position="235"/>
    </location>
</feature>
<proteinExistence type="predicted"/>